<gene>
    <name evidence="6" type="ORF">Prudu_007912</name>
</gene>
<keyword evidence="2 6" id="KW-0378">Hydrolase</keyword>
<dbReference type="Gene3D" id="3.40.1490.10">
    <property type="entry name" value="Bit1"/>
    <property type="match status" value="1"/>
</dbReference>
<dbReference type="FunFam" id="3.40.1490.10:FF:000002">
    <property type="entry name" value="Peptidyl-tRNA hydrolase 2, mitochondrial"/>
    <property type="match status" value="1"/>
</dbReference>
<keyword evidence="5" id="KW-0472">Membrane</keyword>
<feature type="transmembrane region" description="Helical" evidence="5">
    <location>
        <begin position="303"/>
        <end position="322"/>
    </location>
</feature>
<evidence type="ECO:0000256" key="5">
    <source>
        <dbReference type="SAM" id="Phobius"/>
    </source>
</evidence>
<dbReference type="AlphaFoldDB" id="A0A4Y1R366"/>
<dbReference type="EC" id="3.1.1.29" evidence="1"/>
<dbReference type="CDD" id="cd02430">
    <property type="entry name" value="PTH2"/>
    <property type="match status" value="1"/>
</dbReference>
<dbReference type="GO" id="GO:0005829">
    <property type="term" value="C:cytosol"/>
    <property type="evidence" value="ECO:0007669"/>
    <property type="project" value="TreeGrafter"/>
</dbReference>
<feature type="transmembrane region" description="Helical" evidence="5">
    <location>
        <begin position="99"/>
        <end position="119"/>
    </location>
</feature>
<evidence type="ECO:0000256" key="2">
    <source>
        <dbReference type="ARBA" id="ARBA00022801"/>
    </source>
</evidence>
<feature type="transmembrane region" description="Helical" evidence="5">
    <location>
        <begin position="262"/>
        <end position="283"/>
    </location>
</feature>
<comment type="catalytic activity">
    <reaction evidence="4">
        <text>an N-acyl-L-alpha-aminoacyl-tRNA + H2O = an N-acyl-L-amino acid + a tRNA + H(+)</text>
        <dbReference type="Rhea" id="RHEA:54448"/>
        <dbReference type="Rhea" id="RHEA-COMP:10123"/>
        <dbReference type="Rhea" id="RHEA-COMP:13883"/>
        <dbReference type="ChEBI" id="CHEBI:15377"/>
        <dbReference type="ChEBI" id="CHEBI:15378"/>
        <dbReference type="ChEBI" id="CHEBI:59874"/>
        <dbReference type="ChEBI" id="CHEBI:78442"/>
        <dbReference type="ChEBI" id="CHEBI:138191"/>
        <dbReference type="EC" id="3.1.1.29"/>
    </reaction>
</comment>
<dbReference type="GO" id="GO:0005739">
    <property type="term" value="C:mitochondrion"/>
    <property type="evidence" value="ECO:0007669"/>
    <property type="project" value="TreeGrafter"/>
</dbReference>
<reference evidence="6" key="1">
    <citation type="journal article" date="2019" name="Science">
        <title>Mutation of a bHLH transcription factor allowed almond domestication.</title>
        <authorList>
            <person name="Sanchez-Perez R."/>
            <person name="Pavan S."/>
            <person name="Mazzeo R."/>
            <person name="Moldovan C."/>
            <person name="Aiese Cigliano R."/>
            <person name="Del Cueto J."/>
            <person name="Ricciardi F."/>
            <person name="Lotti C."/>
            <person name="Ricciardi L."/>
            <person name="Dicenta F."/>
            <person name="Lopez-Marques R.L."/>
            <person name="Lindberg Moller B."/>
        </authorList>
    </citation>
    <scope>NUCLEOTIDE SEQUENCE</scope>
</reference>
<organism evidence="6">
    <name type="scientific">Prunus dulcis</name>
    <name type="common">Almond</name>
    <name type="synonym">Amygdalus dulcis</name>
    <dbReference type="NCBI Taxonomy" id="3755"/>
    <lineage>
        <taxon>Eukaryota</taxon>
        <taxon>Viridiplantae</taxon>
        <taxon>Streptophyta</taxon>
        <taxon>Embryophyta</taxon>
        <taxon>Tracheophyta</taxon>
        <taxon>Spermatophyta</taxon>
        <taxon>Magnoliopsida</taxon>
        <taxon>eudicotyledons</taxon>
        <taxon>Gunneridae</taxon>
        <taxon>Pentapetalae</taxon>
        <taxon>rosids</taxon>
        <taxon>fabids</taxon>
        <taxon>Rosales</taxon>
        <taxon>Rosaceae</taxon>
        <taxon>Amygdaloideae</taxon>
        <taxon>Amygdaleae</taxon>
        <taxon>Prunus</taxon>
    </lineage>
</organism>
<comment type="similarity">
    <text evidence="3">Belongs to the PTH2 family.</text>
</comment>
<protein>
    <recommendedName>
        <fullName evidence="1">peptidyl-tRNA hydrolase</fullName>
        <ecNumber evidence="1">3.1.1.29</ecNumber>
    </recommendedName>
</protein>
<keyword evidence="5" id="KW-0812">Transmembrane</keyword>
<proteinExistence type="inferred from homology"/>
<dbReference type="PANTHER" id="PTHR12649:SF30">
    <property type="entry name" value="AMINOACYL-TRNA HYDROLASE"/>
    <property type="match status" value="1"/>
</dbReference>
<evidence type="ECO:0000313" key="6">
    <source>
        <dbReference type="EMBL" id="BBG98494.1"/>
    </source>
</evidence>
<name>A0A4Y1R366_PRUDU</name>
<dbReference type="NCBIfam" id="TIGR00283">
    <property type="entry name" value="arch_pth2"/>
    <property type="match status" value="1"/>
</dbReference>
<dbReference type="EMBL" id="AP019298">
    <property type="protein sequence ID" value="BBG98494.1"/>
    <property type="molecule type" value="Genomic_DNA"/>
</dbReference>
<dbReference type="InterPro" id="IPR023476">
    <property type="entry name" value="Pep_tRNA_hydro_II_dom_sf"/>
</dbReference>
<keyword evidence="5" id="KW-1133">Transmembrane helix</keyword>
<dbReference type="SUPFAM" id="SSF102462">
    <property type="entry name" value="Peptidyl-tRNA hydrolase II"/>
    <property type="match status" value="1"/>
</dbReference>
<evidence type="ECO:0000256" key="1">
    <source>
        <dbReference type="ARBA" id="ARBA00013260"/>
    </source>
</evidence>
<accession>A0A4Y1R366</accession>
<dbReference type="GO" id="GO:0004045">
    <property type="term" value="F:peptidyl-tRNA hydrolase activity"/>
    <property type="evidence" value="ECO:0007669"/>
    <property type="project" value="UniProtKB-EC"/>
</dbReference>
<evidence type="ECO:0000256" key="4">
    <source>
        <dbReference type="ARBA" id="ARBA00048707"/>
    </source>
</evidence>
<dbReference type="InterPro" id="IPR002833">
    <property type="entry name" value="PTH2"/>
</dbReference>
<sequence length="351" mass="39064">MVVNVHNTDPAASRQHRDRFRFPDSTHQNLARNARPHALTCSASHDLVHCKTQGKDKLHGHGCVNAQPSDLGLLTSDNTLIRIDSDTHSSIEREREMMGLGWVGAILVGAGWLALGYCFGARYPPARIVLSARLAQKTALANDTNGNNKKKKNKDPLEIDNLADILQDFKMVLVVRNDLKMGKGKIAAQCSHATLGLYKKLLHRAPKALNRWEMCAQPKVVVKIESEEDMLVLQEKAKSLKLPTHITIDAGRTQIAPNSMTVMAILGKFLFSIIFLSMGPFSICNFEVEDSIKYERKFLSLNYSPGGFSLMVSILFTMRYELNHAKGTAASTILEEYRCNVIFEDPFSEGP</sequence>
<dbReference type="Pfam" id="PF01981">
    <property type="entry name" value="PTH2"/>
    <property type="match status" value="1"/>
</dbReference>
<evidence type="ECO:0000256" key="3">
    <source>
        <dbReference type="ARBA" id="ARBA00038050"/>
    </source>
</evidence>
<dbReference type="PANTHER" id="PTHR12649">
    <property type="entry name" value="PEPTIDYL-TRNA HYDROLASE 2"/>
    <property type="match status" value="1"/>
</dbReference>